<reference evidence="4" key="1">
    <citation type="submission" date="2018-10" db="EMBL/GenBank/DDBJ databases">
        <title>Schaedlerella arabinophila gen. nov. sp. nov., isolated from the mouse intestinal tract and comparative analysis with the genome of the closely related altered Schaedler flora strain ASF502.</title>
        <authorList>
            <person name="Miyake S."/>
            <person name="Soh M."/>
            <person name="Seedorf H."/>
        </authorList>
    </citation>
    <scope>NUCLEOTIDE SEQUENCE [LARGE SCALE GENOMIC DNA]</scope>
    <source>
        <strain evidence="4">DSM 106076</strain>
    </source>
</reference>
<gene>
    <name evidence="4" type="ORF">EBB54_00855</name>
</gene>
<dbReference type="EMBL" id="RHJS01000002">
    <property type="protein sequence ID" value="RRK30096.1"/>
    <property type="molecule type" value="Genomic_DNA"/>
</dbReference>
<name>A0A426DB73_9FIRM</name>
<organism evidence="4 5">
    <name type="scientific">Schaedlerella arabinosiphila</name>
    <dbReference type="NCBI Taxonomy" id="2044587"/>
    <lineage>
        <taxon>Bacteria</taxon>
        <taxon>Bacillati</taxon>
        <taxon>Bacillota</taxon>
        <taxon>Clostridia</taxon>
        <taxon>Lachnospirales</taxon>
        <taxon>Lachnospiraceae</taxon>
        <taxon>Schaedlerella</taxon>
    </lineage>
</organism>
<proteinExistence type="predicted"/>
<dbReference type="GO" id="GO:0016787">
    <property type="term" value="F:hydrolase activity"/>
    <property type="evidence" value="ECO:0007669"/>
    <property type="project" value="UniProtKB-KW"/>
</dbReference>
<feature type="compositionally biased region" description="Basic and acidic residues" evidence="1">
    <location>
        <begin position="75"/>
        <end position="100"/>
    </location>
</feature>
<evidence type="ECO:0000313" key="4">
    <source>
        <dbReference type="EMBL" id="RRK30096.1"/>
    </source>
</evidence>
<dbReference type="RefSeq" id="WP_125125976.1">
    <property type="nucleotide sequence ID" value="NZ_RHJS01000002.1"/>
</dbReference>
<keyword evidence="5" id="KW-1185">Reference proteome</keyword>
<feature type="region of interest" description="Disordered" evidence="1">
    <location>
        <begin position="74"/>
        <end position="100"/>
    </location>
</feature>
<dbReference type="Proteomes" id="UP000274920">
    <property type="component" value="Unassembled WGS sequence"/>
</dbReference>
<feature type="signal peptide" evidence="2">
    <location>
        <begin position="1"/>
        <end position="21"/>
    </location>
</feature>
<keyword evidence="2" id="KW-0732">Signal</keyword>
<evidence type="ECO:0000256" key="2">
    <source>
        <dbReference type="SAM" id="SignalP"/>
    </source>
</evidence>
<dbReference type="AlphaFoldDB" id="A0A426DB73"/>
<dbReference type="Pfam" id="PF07486">
    <property type="entry name" value="Hydrolase_2"/>
    <property type="match status" value="1"/>
</dbReference>
<evidence type="ECO:0000313" key="5">
    <source>
        <dbReference type="Proteomes" id="UP000274920"/>
    </source>
</evidence>
<keyword evidence="4" id="KW-0378">Hydrolase</keyword>
<protein>
    <submittedName>
        <fullName evidence="4">Cell wall hydrolase</fullName>
    </submittedName>
</protein>
<feature type="chain" id="PRO_5039078105" evidence="2">
    <location>
        <begin position="22"/>
        <end position="258"/>
    </location>
</feature>
<comment type="caution">
    <text evidence="4">The sequence shown here is derived from an EMBL/GenBank/DDBJ whole genome shotgun (WGS) entry which is preliminary data.</text>
</comment>
<evidence type="ECO:0000256" key="1">
    <source>
        <dbReference type="SAM" id="MobiDB-lite"/>
    </source>
</evidence>
<sequence length="258" mass="27570">MKQYRKIIALLMAATTSVVMSSEFESQAADPALDMAQVKILGEYKLTQPYGFNDAPEEALLNLKKATAQAEEQYQEMKRKEKEARERKAAEEARKAQEEAERIAAQQAAAEQAAAEQAAAQQAAAEQAAVQQAAEQQTAVQQTAAYSASASDQTLLAAIIFCEAGNQPYEGQVAVGAVIMNRVRSAVYPNSIAEVIYQPGQFGPAMTGWLDSILASGGYTDTAMQAAADALAGSNPIGDCLYFGCGNFGIQIGDHFFH</sequence>
<evidence type="ECO:0000259" key="3">
    <source>
        <dbReference type="Pfam" id="PF07486"/>
    </source>
</evidence>
<dbReference type="PRINTS" id="PR01852">
    <property type="entry name" value="SIBAPROTEIN"/>
</dbReference>
<dbReference type="Gene3D" id="1.10.10.2520">
    <property type="entry name" value="Cell wall hydrolase SleB, domain 1"/>
    <property type="match status" value="1"/>
</dbReference>
<dbReference type="InterPro" id="IPR009148">
    <property type="entry name" value="PcsB-like"/>
</dbReference>
<accession>A0A426DB73</accession>
<feature type="domain" description="Cell wall hydrolase SleB" evidence="3">
    <location>
        <begin position="167"/>
        <end position="243"/>
    </location>
</feature>
<dbReference type="InterPro" id="IPR011105">
    <property type="entry name" value="Cell_wall_hydrolase_SleB"/>
</dbReference>
<dbReference type="InterPro" id="IPR042047">
    <property type="entry name" value="SleB_dom1"/>
</dbReference>